<reference evidence="8 9" key="1">
    <citation type="submission" date="2021-01" db="EMBL/GenBank/DDBJ databases">
        <title>Genomic Encyclopedia of Type Strains, Phase IV (KMG-IV): sequencing the most valuable type-strain genomes for metagenomic binning, comparative biology and taxonomic classification.</title>
        <authorList>
            <person name="Goeker M."/>
        </authorList>
    </citation>
    <scope>NUCLEOTIDE SEQUENCE [LARGE SCALE GENOMIC DNA]</scope>
    <source>
        <strain evidence="8 9">DSM 24436</strain>
    </source>
</reference>
<evidence type="ECO:0000313" key="8">
    <source>
        <dbReference type="EMBL" id="MBM7562625.1"/>
    </source>
</evidence>
<keyword evidence="9" id="KW-1185">Reference proteome</keyword>
<evidence type="ECO:0000256" key="2">
    <source>
        <dbReference type="ARBA" id="ARBA00022691"/>
    </source>
</evidence>
<dbReference type="Pfam" id="PF04055">
    <property type="entry name" value="Radical_SAM"/>
    <property type="match status" value="1"/>
</dbReference>
<comment type="cofactor">
    <cofactor evidence="1">
        <name>[4Fe-4S] cluster</name>
        <dbReference type="ChEBI" id="CHEBI:49883"/>
    </cofactor>
</comment>
<evidence type="ECO:0000256" key="6">
    <source>
        <dbReference type="ARBA" id="ARBA00023601"/>
    </source>
</evidence>
<gene>
    <name evidence="8" type="ORF">JOC49_002186</name>
</gene>
<comment type="caution">
    <text evidence="8">The sequence shown here is derived from an EMBL/GenBank/DDBJ whole genome shotgun (WGS) entry which is preliminary data.</text>
</comment>
<dbReference type="Proteomes" id="UP000767854">
    <property type="component" value="Unassembled WGS sequence"/>
</dbReference>
<protein>
    <recommendedName>
        <fullName evidence="7">Radical SAM core domain-containing protein</fullName>
    </recommendedName>
</protein>
<dbReference type="NCBIfam" id="TIGR04085">
    <property type="entry name" value="rSAM_more_4Fe4S"/>
    <property type="match status" value="1"/>
</dbReference>
<organism evidence="8 9">
    <name type="scientific">Fusibacter tunisiensis</name>
    <dbReference type="NCBI Taxonomy" id="1008308"/>
    <lineage>
        <taxon>Bacteria</taxon>
        <taxon>Bacillati</taxon>
        <taxon>Bacillota</taxon>
        <taxon>Clostridia</taxon>
        <taxon>Eubacteriales</taxon>
        <taxon>Eubacteriales Family XII. Incertae Sedis</taxon>
        <taxon>Fusibacter</taxon>
    </lineage>
</organism>
<keyword evidence="2" id="KW-0949">S-adenosyl-L-methionine</keyword>
<name>A0ABS2MTE9_9FIRM</name>
<evidence type="ECO:0000256" key="1">
    <source>
        <dbReference type="ARBA" id="ARBA00001966"/>
    </source>
</evidence>
<comment type="similarity">
    <text evidence="6">Belongs to the radical SAM superfamily. Anaerobic sulfatase-maturating enzyme family.</text>
</comment>
<dbReference type="Gene3D" id="3.20.20.70">
    <property type="entry name" value="Aldolase class I"/>
    <property type="match status" value="1"/>
</dbReference>
<evidence type="ECO:0000259" key="7">
    <source>
        <dbReference type="PROSITE" id="PS51918"/>
    </source>
</evidence>
<evidence type="ECO:0000256" key="3">
    <source>
        <dbReference type="ARBA" id="ARBA00022723"/>
    </source>
</evidence>
<evidence type="ECO:0000313" key="9">
    <source>
        <dbReference type="Proteomes" id="UP000767854"/>
    </source>
</evidence>
<dbReference type="InterPro" id="IPR058240">
    <property type="entry name" value="rSAM_sf"/>
</dbReference>
<dbReference type="SFLD" id="SFLDS00029">
    <property type="entry name" value="Radical_SAM"/>
    <property type="match status" value="1"/>
</dbReference>
<dbReference type="InterPro" id="IPR007197">
    <property type="entry name" value="rSAM"/>
</dbReference>
<keyword evidence="3" id="KW-0479">Metal-binding</keyword>
<sequence length="457" mass="52811">MNISTLTKEQLKVSSYNVMFSTNHENIIYNTRTGALLSLDNKTSDAVLDILNSLEGRADYIETLLQNGFVIKQDFDELESIIKIHNNYMNDEENIDITILPSESCNLSCSYCFIYTQRDIFMDDITYDNILKYIIKQVKPFGNKTVNINWYGGEPTLSYKKIINFMNNLYEIKKEYNLKINSSIVTNGVLLSRDVFIKLYNAGIRSFQVTIDGDKETHDYFRKTKDGEPTFEIIFANLQQISELDSSYSFNFSIRANFLDDAEESMHGLLSTFNEKFNSDKRFTIYFRPIYNFNTDRKDIKAIENSICNLETGNKVQLDLEYAARLSQSDSNQMLDFIPKPIYSWCNVVKKNFHIIGADGTIFACDTLLVDKEDGIGFLSNEGDIVLNQNAKKWKQNFLVEEDNLKDECLTCTILPLCMGGCRRNWIMDKKKVCSLDMKVLERIVKRYVLENDMITG</sequence>
<proteinExistence type="inferred from homology"/>
<dbReference type="PANTHER" id="PTHR43273">
    <property type="entry name" value="ANAEROBIC SULFATASE-MATURATING ENZYME HOMOLOG ASLB-RELATED"/>
    <property type="match status" value="1"/>
</dbReference>
<dbReference type="EMBL" id="JAFBDT010000024">
    <property type="protein sequence ID" value="MBM7562625.1"/>
    <property type="molecule type" value="Genomic_DNA"/>
</dbReference>
<dbReference type="SFLD" id="SFLDG01067">
    <property type="entry name" value="SPASM/twitch_domain_containing"/>
    <property type="match status" value="1"/>
</dbReference>
<dbReference type="RefSeq" id="WP_204665054.1">
    <property type="nucleotide sequence ID" value="NZ_JAFBDT010000024.1"/>
</dbReference>
<accession>A0ABS2MTE9</accession>
<dbReference type="InterPro" id="IPR013785">
    <property type="entry name" value="Aldolase_TIM"/>
</dbReference>
<evidence type="ECO:0000256" key="5">
    <source>
        <dbReference type="ARBA" id="ARBA00023014"/>
    </source>
</evidence>
<dbReference type="PROSITE" id="PS51918">
    <property type="entry name" value="RADICAL_SAM"/>
    <property type="match status" value="1"/>
</dbReference>
<keyword evidence="4" id="KW-0408">Iron</keyword>
<feature type="domain" description="Radical SAM core" evidence="7">
    <location>
        <begin position="89"/>
        <end position="323"/>
    </location>
</feature>
<dbReference type="PANTHER" id="PTHR43273:SF3">
    <property type="entry name" value="ANAEROBIC SULFATASE-MATURATING ENZYME HOMOLOG ASLB-RELATED"/>
    <property type="match status" value="1"/>
</dbReference>
<dbReference type="CDD" id="cd01335">
    <property type="entry name" value="Radical_SAM"/>
    <property type="match status" value="1"/>
</dbReference>
<dbReference type="InterPro" id="IPR023867">
    <property type="entry name" value="Sulphatase_maturase_rSAM"/>
</dbReference>
<dbReference type="SUPFAM" id="SSF102114">
    <property type="entry name" value="Radical SAM enzymes"/>
    <property type="match status" value="1"/>
</dbReference>
<dbReference type="InterPro" id="IPR023885">
    <property type="entry name" value="4Fe4S-binding_SPASM_dom"/>
</dbReference>
<evidence type="ECO:0000256" key="4">
    <source>
        <dbReference type="ARBA" id="ARBA00023004"/>
    </source>
</evidence>
<keyword evidence="5" id="KW-0411">Iron-sulfur</keyword>